<dbReference type="Proteomes" id="UP000663841">
    <property type="component" value="Unassembled WGS sequence"/>
</dbReference>
<feature type="compositionally biased region" description="Polar residues" evidence="1">
    <location>
        <begin position="244"/>
        <end position="259"/>
    </location>
</feature>
<feature type="region of interest" description="Disordered" evidence="1">
    <location>
        <begin position="238"/>
        <end position="375"/>
    </location>
</feature>
<feature type="compositionally biased region" description="Basic residues" evidence="1">
    <location>
        <begin position="365"/>
        <end position="375"/>
    </location>
</feature>
<dbReference type="AlphaFoldDB" id="A0A8H2X8V7"/>
<organism evidence="2 3">
    <name type="scientific">Rhizoctonia solani</name>
    <dbReference type="NCBI Taxonomy" id="456999"/>
    <lineage>
        <taxon>Eukaryota</taxon>
        <taxon>Fungi</taxon>
        <taxon>Dikarya</taxon>
        <taxon>Basidiomycota</taxon>
        <taxon>Agaricomycotina</taxon>
        <taxon>Agaricomycetes</taxon>
        <taxon>Cantharellales</taxon>
        <taxon>Ceratobasidiaceae</taxon>
        <taxon>Rhizoctonia</taxon>
    </lineage>
</organism>
<evidence type="ECO:0000256" key="1">
    <source>
        <dbReference type="SAM" id="MobiDB-lite"/>
    </source>
</evidence>
<comment type="caution">
    <text evidence="2">The sequence shown here is derived from an EMBL/GenBank/DDBJ whole genome shotgun (WGS) entry which is preliminary data.</text>
</comment>
<gene>
    <name evidence="2" type="ORF">RDB_LOCUS40672</name>
</gene>
<protein>
    <submittedName>
        <fullName evidence="2">Uncharacterized protein</fullName>
    </submittedName>
</protein>
<feature type="compositionally biased region" description="Basic and acidic residues" evidence="1">
    <location>
        <begin position="102"/>
        <end position="119"/>
    </location>
</feature>
<evidence type="ECO:0000313" key="2">
    <source>
        <dbReference type="EMBL" id="CAE6419559.1"/>
    </source>
</evidence>
<dbReference type="EMBL" id="CAJMWW010000072">
    <property type="protein sequence ID" value="CAE6419559.1"/>
    <property type="molecule type" value="Genomic_DNA"/>
</dbReference>
<accession>A0A8H2X8V7</accession>
<name>A0A8H2X8V7_9AGAM</name>
<proteinExistence type="predicted"/>
<evidence type="ECO:0000313" key="3">
    <source>
        <dbReference type="Proteomes" id="UP000663841"/>
    </source>
</evidence>
<feature type="region of interest" description="Disordered" evidence="1">
    <location>
        <begin position="102"/>
        <end position="224"/>
    </location>
</feature>
<feature type="compositionally biased region" description="Polar residues" evidence="1">
    <location>
        <begin position="177"/>
        <end position="200"/>
    </location>
</feature>
<reference evidence="2" key="1">
    <citation type="submission" date="2021-01" db="EMBL/GenBank/DDBJ databases">
        <authorList>
            <person name="Kaushik A."/>
        </authorList>
    </citation>
    <scope>NUCLEOTIDE SEQUENCE</scope>
    <source>
        <strain evidence="2">AG3-T5</strain>
    </source>
</reference>
<feature type="compositionally biased region" description="Basic residues" evidence="1">
    <location>
        <begin position="147"/>
        <end position="156"/>
    </location>
</feature>
<sequence>MPHVNPSASAVVMIKDENGAEQPWPLIPRPETIEKNCNIKKLMELGNDSESDSDEAAEDDTTRAQKAIYRSICTAIRRAMNAIVPDALHGMLKWKDITSAERSGVHETRQLRHARDTAMRKVKKNKALNLKPLDHLSKKSRMEAKKTSLRTKKKAQALKTTQVEAPVASVQAAENKAPSTPDSSDGNSQSALDEQSNSLPLRNLDAGDRESNGIETPSAPMVPDAGKQHRTLLAYFKPKAAPQPTFTANKEPTRTQGGNKNKGVARKIDSDSEDEDWSRAIEAEIADLNSKPGKPSARNKGHNATPGPSTAGPSNPKRRPKQRPPPSATDTGEEQDLFRRTTRASNHEATQESEAVAAGPSKAKSALKGKNKKKK</sequence>
<feature type="compositionally biased region" description="Basic and acidic residues" evidence="1">
    <location>
        <begin position="132"/>
        <end position="146"/>
    </location>
</feature>